<reference evidence="4 5" key="1">
    <citation type="submission" date="2017-11" db="EMBL/GenBank/DDBJ databases">
        <authorList>
            <person name="Han C.G."/>
        </authorList>
    </citation>
    <scope>NUCLEOTIDE SEQUENCE [LARGE SCALE GENOMIC DNA]</scope>
    <source>
        <strain evidence="4">CFBP6411</strain>
    </source>
</reference>
<dbReference type="InterPro" id="IPR002577">
    <property type="entry name" value="HTH_HxlR"/>
</dbReference>
<accession>A0A2K4WGC4</accession>
<dbReference type="Gene3D" id="1.10.10.10">
    <property type="entry name" value="Winged helix-like DNA-binding domain superfamily/Winged helix DNA-binding domain"/>
    <property type="match status" value="1"/>
</dbReference>
<name>A0A2K4WGC4_9PSED</name>
<dbReference type="SUPFAM" id="SSF46785">
    <property type="entry name" value="Winged helix' DNA-binding domain"/>
    <property type="match status" value="1"/>
</dbReference>
<dbReference type="PANTHER" id="PTHR33204:SF39">
    <property type="entry name" value="TRANSCRIPTIONAL REGULATORY PROTEIN"/>
    <property type="match status" value="1"/>
</dbReference>
<dbReference type="GO" id="GO:0003677">
    <property type="term" value="F:DNA binding"/>
    <property type="evidence" value="ECO:0007669"/>
    <property type="project" value="UniProtKB-KW"/>
</dbReference>
<sequence>MPPITLQKMDTRAYALDCPRVSALLSSIGDKWTVLVVMLLRDGALRFSELKREIGGISQRMLTLTLRGLERDGLVVRTVYPTMPPRVEYELTPLGHDLRSPVEALGEWVLAHLDVIDQARLAFDGKRLMNPTFPAGN</sequence>
<keyword evidence="2" id="KW-0238">DNA-binding</keyword>
<dbReference type="EMBL" id="LT963408">
    <property type="protein sequence ID" value="SOS34957.1"/>
    <property type="molecule type" value="Genomic_DNA"/>
</dbReference>
<dbReference type="PROSITE" id="PS51118">
    <property type="entry name" value="HTH_HXLR"/>
    <property type="match status" value="1"/>
</dbReference>
<evidence type="ECO:0000313" key="4">
    <source>
        <dbReference type="EMBL" id="SOS34957.1"/>
    </source>
</evidence>
<evidence type="ECO:0000256" key="1">
    <source>
        <dbReference type="ARBA" id="ARBA00023015"/>
    </source>
</evidence>
<gene>
    <name evidence="4" type="ORF">CFBP6411_03600</name>
</gene>
<evidence type="ECO:0000256" key="3">
    <source>
        <dbReference type="ARBA" id="ARBA00023163"/>
    </source>
</evidence>
<keyword evidence="1" id="KW-0805">Transcription regulation</keyword>
<protein>
    <submittedName>
        <fullName evidence="4">Transcriptional regulator, HxlR family protein</fullName>
    </submittedName>
</protein>
<proteinExistence type="predicted"/>
<dbReference type="InterPro" id="IPR036388">
    <property type="entry name" value="WH-like_DNA-bd_sf"/>
</dbReference>
<organism evidence="4 5">
    <name type="scientific">Pseudomonas syringae group genomosp. 3</name>
    <dbReference type="NCBI Taxonomy" id="251701"/>
    <lineage>
        <taxon>Bacteria</taxon>
        <taxon>Pseudomonadati</taxon>
        <taxon>Pseudomonadota</taxon>
        <taxon>Gammaproteobacteria</taxon>
        <taxon>Pseudomonadales</taxon>
        <taxon>Pseudomonadaceae</taxon>
        <taxon>Pseudomonas</taxon>
    </lineage>
</organism>
<keyword evidence="3" id="KW-0804">Transcription</keyword>
<evidence type="ECO:0000313" key="5">
    <source>
        <dbReference type="Proteomes" id="UP000238093"/>
    </source>
</evidence>
<dbReference type="AlphaFoldDB" id="A0A2K4WGC4"/>
<evidence type="ECO:0000256" key="2">
    <source>
        <dbReference type="ARBA" id="ARBA00023125"/>
    </source>
</evidence>
<dbReference type="RefSeq" id="WP_060402445.1">
    <property type="nucleotide sequence ID" value="NZ_OLMQ01000003.1"/>
</dbReference>
<dbReference type="Pfam" id="PF01638">
    <property type="entry name" value="HxlR"/>
    <property type="match status" value="1"/>
</dbReference>
<dbReference type="InterPro" id="IPR036390">
    <property type="entry name" value="WH_DNA-bd_sf"/>
</dbReference>
<dbReference type="Proteomes" id="UP000238093">
    <property type="component" value="Chromosome I"/>
</dbReference>
<dbReference type="PANTHER" id="PTHR33204">
    <property type="entry name" value="TRANSCRIPTIONAL REGULATOR, MARR FAMILY"/>
    <property type="match status" value="1"/>
</dbReference>